<organism evidence="1 2">
    <name type="scientific">Lentinula aff. lateritia</name>
    <dbReference type="NCBI Taxonomy" id="2804960"/>
    <lineage>
        <taxon>Eukaryota</taxon>
        <taxon>Fungi</taxon>
        <taxon>Dikarya</taxon>
        <taxon>Basidiomycota</taxon>
        <taxon>Agaricomycotina</taxon>
        <taxon>Agaricomycetes</taxon>
        <taxon>Agaricomycetidae</taxon>
        <taxon>Agaricales</taxon>
        <taxon>Marasmiineae</taxon>
        <taxon>Omphalotaceae</taxon>
        <taxon>Lentinula</taxon>
    </lineage>
</organism>
<evidence type="ECO:0000313" key="2">
    <source>
        <dbReference type="Proteomes" id="UP001163835"/>
    </source>
</evidence>
<dbReference type="Proteomes" id="UP001163835">
    <property type="component" value="Unassembled WGS sequence"/>
</dbReference>
<gene>
    <name evidence="1" type="ORF">F5876DRAFT_80313</name>
</gene>
<protein>
    <submittedName>
        <fullName evidence="1">Uncharacterized protein</fullName>
    </submittedName>
</protein>
<accession>A0ACC1TQG0</accession>
<proteinExistence type="predicted"/>
<reference evidence="1" key="1">
    <citation type="submission" date="2022-09" db="EMBL/GenBank/DDBJ databases">
        <title>A Global Phylogenomic Analysis of the Shiitake Genus Lentinula.</title>
        <authorList>
            <consortium name="DOE Joint Genome Institute"/>
            <person name="Sierra-Patev S."/>
            <person name="Min B."/>
            <person name="Naranjo-Ortiz M."/>
            <person name="Looney B."/>
            <person name="Konkel Z."/>
            <person name="Slot J.C."/>
            <person name="Sakamoto Y."/>
            <person name="Steenwyk J.L."/>
            <person name="Rokas A."/>
            <person name="Carro J."/>
            <person name="Camarero S."/>
            <person name="Ferreira P."/>
            <person name="Molpeceres G."/>
            <person name="Ruiz-Duenas F.J."/>
            <person name="Serrano A."/>
            <person name="Henrissat B."/>
            <person name="Drula E."/>
            <person name="Hughes K.W."/>
            <person name="Mata J.L."/>
            <person name="Ishikawa N.K."/>
            <person name="Vargas-Isla R."/>
            <person name="Ushijima S."/>
            <person name="Smith C.A."/>
            <person name="Ahrendt S."/>
            <person name="Andreopoulos W."/>
            <person name="He G."/>
            <person name="Labutti K."/>
            <person name="Lipzen A."/>
            <person name="Ng V."/>
            <person name="Riley R."/>
            <person name="Sandor L."/>
            <person name="Barry K."/>
            <person name="Martinez A.T."/>
            <person name="Xiao Y."/>
            <person name="Gibbons J.G."/>
            <person name="Terashima K."/>
            <person name="Grigoriev I.V."/>
            <person name="Hibbett D.S."/>
        </authorList>
    </citation>
    <scope>NUCLEOTIDE SEQUENCE</scope>
    <source>
        <strain evidence="1">TMI1499</strain>
    </source>
</reference>
<comment type="caution">
    <text evidence="1">The sequence shown here is derived from an EMBL/GenBank/DDBJ whole genome shotgun (WGS) entry which is preliminary data.</text>
</comment>
<name>A0ACC1TQG0_9AGAR</name>
<sequence length="458" mass="51621">MLSKLPEELLHLATQSLAYNPAYPSDSPSGAHFKSSSPELIALSAVNRQLRRISLPFLFAFFRLKRLEVLGELIQKCLSDPTFGRIIKTIKLDTVYFPMETGHEELCMLLPHLTRLACIDLQGYTSSVALLNAVNKHPSVSAMIVDSLYGLHHLPKPLSSLDLSKVVVECGSISHPGLETSYARGLKVYQLVIRQPESLKEEFGNSTFQGLHEISLAMNRHPILLGWLPRLASAHPQLKNVIFVDMSNSKMQFTSDTIPFILPFIEKSSQRGLDTIFNITRLVISRTQCGCLSTSGWHVTELIMNVQSSLLVILPIVASCFLCLRTLGFWIYHKRRYNVDKLVAVLASFRSLRVLKPARLFKQLRSPDEQLHRPWKPLRHIDKIDRVRRLGARAEARLYWYMSLISKGLPSLEAVYVKEEGYGDEKSCSHGDWFLQGWLSVRGARDFAGTLKLGGISG</sequence>
<keyword evidence="2" id="KW-1185">Reference proteome</keyword>
<dbReference type="EMBL" id="MU795375">
    <property type="protein sequence ID" value="KAJ3806821.1"/>
    <property type="molecule type" value="Genomic_DNA"/>
</dbReference>
<evidence type="ECO:0000313" key="1">
    <source>
        <dbReference type="EMBL" id="KAJ3806821.1"/>
    </source>
</evidence>